<feature type="coiled-coil region" evidence="1">
    <location>
        <begin position="72"/>
        <end position="99"/>
    </location>
</feature>
<evidence type="ECO:0000256" key="1">
    <source>
        <dbReference type="SAM" id="Coils"/>
    </source>
</evidence>
<sequence length="550" mass="60105">MASRHILDGFWDRRNVNGVNNNFVFLFSQISELLTNVNGISNDLATKVQTYDNNFKYLFESVEKTLQISSDAEQAIQQAQAANAENKSVQKQIDQLIIDEGQSDAEVTQARVDINGVASDTLKARIDKVQTGVIDASQKSALYDKLYGTLTNLKVPSDLNIAVPFTVQSALNGDVQVNYDVGVNKNAVTKRYYVDVKTGSNSNAGTESAPFQSINRALRYADADEIVVQEGAYGWAHGFSGYSQTKPFNLIGKGKVLIGAHRDGVVWTQNSTYTNVYQTNQTNVTEVVDYNNVNDIKFLTKRNSVQEASDNAGSYYIDSSNNIYVRTHDDRVPDDQILPNMFSDAVKITDNPKVYFENIRFTNSVKLTVTKSGNKFYAKDCYFSIGSGGNALSIEGYDYNVLQSCVAKHATMDGFNYHIKNGILPKVIEIDCIGFDNGRNGADQNNGSTMHDGGQIIRIGGEYHNNGGPNVIDVNEGTVSVNIGVHSHGSRATKGTISNASFKNGNLGLSKMYLINCVSNGSDYSVVTATSQNSVTTIENSLLLEPQGEA</sequence>
<dbReference type="InterPro" id="IPR012334">
    <property type="entry name" value="Pectin_lyas_fold"/>
</dbReference>
<dbReference type="AlphaFoldDB" id="A0A9D2I0X7"/>
<comment type="caution">
    <text evidence="2">The sequence shown here is derived from an EMBL/GenBank/DDBJ whole genome shotgun (WGS) entry which is preliminary data.</text>
</comment>
<protein>
    <recommendedName>
        <fullName evidence="4">DUF1565 domain-containing protein</fullName>
    </recommendedName>
</protein>
<reference evidence="2" key="2">
    <citation type="submission" date="2021-04" db="EMBL/GenBank/DDBJ databases">
        <authorList>
            <person name="Gilroy R."/>
        </authorList>
    </citation>
    <scope>NUCLEOTIDE SEQUENCE</scope>
    <source>
        <strain evidence="2">CHK171-505</strain>
    </source>
</reference>
<name>A0A9D2I0X7_9LACT</name>
<evidence type="ECO:0000313" key="2">
    <source>
        <dbReference type="EMBL" id="HJA89568.1"/>
    </source>
</evidence>
<dbReference type="Proteomes" id="UP000886856">
    <property type="component" value="Unassembled WGS sequence"/>
</dbReference>
<gene>
    <name evidence="2" type="ORF">H9948_02145</name>
</gene>
<dbReference type="Gene3D" id="2.160.20.10">
    <property type="entry name" value="Single-stranded right-handed beta-helix, Pectin lyase-like"/>
    <property type="match status" value="1"/>
</dbReference>
<keyword evidence="1" id="KW-0175">Coiled coil</keyword>
<proteinExistence type="predicted"/>
<evidence type="ECO:0008006" key="4">
    <source>
        <dbReference type="Google" id="ProtNLM"/>
    </source>
</evidence>
<reference evidence="2" key="1">
    <citation type="journal article" date="2021" name="PeerJ">
        <title>Extensive microbial diversity within the chicken gut microbiome revealed by metagenomics and culture.</title>
        <authorList>
            <person name="Gilroy R."/>
            <person name="Ravi A."/>
            <person name="Getino M."/>
            <person name="Pursley I."/>
            <person name="Horton D.L."/>
            <person name="Alikhan N.F."/>
            <person name="Baker D."/>
            <person name="Gharbi K."/>
            <person name="Hall N."/>
            <person name="Watson M."/>
            <person name="Adriaenssens E.M."/>
            <person name="Foster-Nyarko E."/>
            <person name="Jarju S."/>
            <person name="Secka A."/>
            <person name="Antonio M."/>
            <person name="Oren A."/>
            <person name="Chaudhuri R.R."/>
            <person name="La Ragione R."/>
            <person name="Hildebrand F."/>
            <person name="Pallen M.J."/>
        </authorList>
    </citation>
    <scope>NUCLEOTIDE SEQUENCE</scope>
    <source>
        <strain evidence="2">CHK171-505</strain>
    </source>
</reference>
<dbReference type="EMBL" id="DWYW01000042">
    <property type="protein sequence ID" value="HJA89568.1"/>
    <property type="molecule type" value="Genomic_DNA"/>
</dbReference>
<accession>A0A9D2I0X7</accession>
<evidence type="ECO:0000313" key="3">
    <source>
        <dbReference type="Proteomes" id="UP000886856"/>
    </source>
</evidence>
<organism evidence="2 3">
    <name type="scientific">Candidatus Jeotgalibaca merdavium</name>
    <dbReference type="NCBI Taxonomy" id="2838627"/>
    <lineage>
        <taxon>Bacteria</taxon>
        <taxon>Bacillati</taxon>
        <taxon>Bacillota</taxon>
        <taxon>Bacilli</taxon>
        <taxon>Lactobacillales</taxon>
        <taxon>Carnobacteriaceae</taxon>
        <taxon>Jeotgalibaca</taxon>
    </lineage>
</organism>